<evidence type="ECO:0000256" key="8">
    <source>
        <dbReference type="ARBA" id="ARBA00023136"/>
    </source>
</evidence>
<keyword evidence="3 11" id="KW-0813">Transport</keyword>
<dbReference type="InParanoid" id="W0DTX5"/>
<dbReference type="InterPro" id="IPR037066">
    <property type="entry name" value="Plug_dom_sf"/>
</dbReference>
<evidence type="ECO:0000256" key="3">
    <source>
        <dbReference type="ARBA" id="ARBA00022448"/>
    </source>
</evidence>
<evidence type="ECO:0000256" key="4">
    <source>
        <dbReference type="ARBA" id="ARBA00022452"/>
    </source>
</evidence>
<evidence type="ECO:0000256" key="9">
    <source>
        <dbReference type="ARBA" id="ARBA00023170"/>
    </source>
</evidence>
<dbReference type="InterPro" id="IPR039426">
    <property type="entry name" value="TonB-dep_rcpt-like"/>
</dbReference>
<evidence type="ECO:0000256" key="2">
    <source>
        <dbReference type="ARBA" id="ARBA00008143"/>
    </source>
</evidence>
<dbReference type="Proteomes" id="UP000005380">
    <property type="component" value="Chromosome"/>
</dbReference>
<organism evidence="16 17">
    <name type="scientific">Thiomicrospira aerophila AL3</name>
    <dbReference type="NCBI Taxonomy" id="717772"/>
    <lineage>
        <taxon>Bacteria</taxon>
        <taxon>Pseudomonadati</taxon>
        <taxon>Pseudomonadota</taxon>
        <taxon>Gammaproteobacteria</taxon>
        <taxon>Thiotrichales</taxon>
        <taxon>Piscirickettsiaceae</taxon>
        <taxon>Thiomicrospira</taxon>
    </lineage>
</organism>
<dbReference type="InterPro" id="IPR000531">
    <property type="entry name" value="Beta-barrel_TonB"/>
</dbReference>
<dbReference type="eggNOG" id="COG4771">
    <property type="taxonomic scope" value="Bacteria"/>
</dbReference>
<evidence type="ECO:0000256" key="10">
    <source>
        <dbReference type="ARBA" id="ARBA00023237"/>
    </source>
</evidence>
<keyword evidence="8 11" id="KW-0472">Membrane</keyword>
<evidence type="ECO:0000259" key="15">
    <source>
        <dbReference type="Pfam" id="PF07715"/>
    </source>
</evidence>
<dbReference type="Pfam" id="PF07715">
    <property type="entry name" value="Plug"/>
    <property type="match status" value="1"/>
</dbReference>
<keyword evidence="10 11" id="KW-0998">Cell outer membrane</keyword>
<evidence type="ECO:0000256" key="13">
    <source>
        <dbReference type="SAM" id="SignalP"/>
    </source>
</evidence>
<dbReference type="GO" id="GO:0044718">
    <property type="term" value="P:siderophore transmembrane transport"/>
    <property type="evidence" value="ECO:0007669"/>
    <property type="project" value="TreeGrafter"/>
</dbReference>
<evidence type="ECO:0000256" key="12">
    <source>
        <dbReference type="RuleBase" id="RU003357"/>
    </source>
</evidence>
<comment type="similarity">
    <text evidence="2">Belongs to the TonB-dependent receptor family. Hemoglobin/haptoglobin binding protein subfamily.</text>
</comment>
<dbReference type="RefSeq" id="WP_006459816.1">
    <property type="nucleotide sequence ID" value="NZ_CP007030.1"/>
</dbReference>
<keyword evidence="7 12" id="KW-0798">TonB box</keyword>
<keyword evidence="6 13" id="KW-0732">Signal</keyword>
<evidence type="ECO:0000313" key="16">
    <source>
        <dbReference type="EMBL" id="AHF00698.1"/>
    </source>
</evidence>
<dbReference type="PANTHER" id="PTHR30069">
    <property type="entry name" value="TONB-DEPENDENT OUTER MEMBRANE RECEPTOR"/>
    <property type="match status" value="1"/>
</dbReference>
<comment type="subcellular location">
    <subcellularLocation>
        <location evidence="1 11">Cell outer membrane</location>
        <topology evidence="1 11">Multi-pass membrane protein</topology>
    </subcellularLocation>
</comment>
<evidence type="ECO:0000256" key="1">
    <source>
        <dbReference type="ARBA" id="ARBA00004571"/>
    </source>
</evidence>
<dbReference type="Gene3D" id="2.170.130.10">
    <property type="entry name" value="TonB-dependent receptor, plug domain"/>
    <property type="match status" value="1"/>
</dbReference>
<feature type="chain" id="PRO_5004787027" evidence="13">
    <location>
        <begin position="30"/>
        <end position="765"/>
    </location>
</feature>
<dbReference type="InterPro" id="IPR012910">
    <property type="entry name" value="Plug_dom"/>
</dbReference>
<name>W0DTX5_9GAMM</name>
<dbReference type="SUPFAM" id="SSF56935">
    <property type="entry name" value="Porins"/>
    <property type="match status" value="1"/>
</dbReference>
<dbReference type="EMBL" id="CP007030">
    <property type="protein sequence ID" value="AHF00698.1"/>
    <property type="molecule type" value="Genomic_DNA"/>
</dbReference>
<evidence type="ECO:0000313" key="17">
    <source>
        <dbReference type="Proteomes" id="UP000005380"/>
    </source>
</evidence>
<dbReference type="GO" id="GO:0009279">
    <property type="term" value="C:cell outer membrane"/>
    <property type="evidence" value="ECO:0007669"/>
    <property type="project" value="UniProtKB-SubCell"/>
</dbReference>
<evidence type="ECO:0000256" key="6">
    <source>
        <dbReference type="ARBA" id="ARBA00022729"/>
    </source>
</evidence>
<dbReference type="PROSITE" id="PS52016">
    <property type="entry name" value="TONB_DEPENDENT_REC_3"/>
    <property type="match status" value="1"/>
</dbReference>
<dbReference type="KEGG" id="tao:THIAE_01975"/>
<dbReference type="HOGENOM" id="CLU_008287_18_0_6"/>
<dbReference type="Pfam" id="PF00593">
    <property type="entry name" value="TonB_dep_Rec_b-barrel"/>
    <property type="match status" value="1"/>
</dbReference>
<dbReference type="PANTHER" id="PTHR30069:SF29">
    <property type="entry name" value="HEMOGLOBIN AND HEMOGLOBIN-HAPTOGLOBIN-BINDING PROTEIN 1-RELATED"/>
    <property type="match status" value="1"/>
</dbReference>
<dbReference type="STRING" id="717772.THIAE_01975"/>
<sequence>MVTKHRLKKWLFGLGLTGSLAGTASSSWALDEAAALAEWQAFLNQQTELVTRTKLNADFVPGSITVLHGETLVRYGAKTLADALALAPNIDMQINLLGQRVIVMRGVGAAFSNSSVKVMLDGVNTVHASQGFAQTLLHMPVEQIERIEIIRGAATVVHGEDAIAGVVNIITRDTPHAHLAVGSNGYRGASISQGSDLGSGRVRINLSAWGHQATGVRAESDAVTVFSDAVNERFGSSFGFEQYSAAPGRVNNQRAFEQLQLGWQTDQTQLSFAYNRLRTGDFYGVIEFLPPSDERYAQTYEDYLISLNHEQALTNNLRSVTQLSLSQLSYELDTLYVPNLIPGSVVNNLQQGVLSFCSSQPEPMNCINEETSRLSFLPGFLEQQSYINQVREQQVQLQQQFIYDLNSAHRLLFGVDVRWVEITHAAAEGIQNLPSNDHENVKTRFGSTGDSRHTLALFLQDEWRISEDFTLTAGIRWQQQWVNYTDRSKDNQKLADPWQDLEVAKVTPKLAAVWQVAPKHILKAQFSQSHVTPPINQVTDVGNLKPGEVRPEAAQSDHYELGYVYAGYVQTHRITFYHSEFAQLAAGTHYYHYFRPLNASEFGQTDYAGLRQIRAKGVEWDADFRLGFRWRGFTNLSINQTDDLSGNAVVGSRPYLGRLGLDYKFNDALHLAGSVSYAAPLALEPYDDRDDLPSYWLWNAAANYMLPVRGWRARLTVNNLTNVQVASPSPINVSLSQLAGKPTAPYANGYLHEGRSITLSLDYQF</sequence>
<evidence type="ECO:0000256" key="5">
    <source>
        <dbReference type="ARBA" id="ARBA00022692"/>
    </source>
</evidence>
<dbReference type="GO" id="GO:0015344">
    <property type="term" value="F:siderophore uptake transmembrane transporter activity"/>
    <property type="evidence" value="ECO:0007669"/>
    <property type="project" value="TreeGrafter"/>
</dbReference>
<keyword evidence="17" id="KW-1185">Reference proteome</keyword>
<proteinExistence type="inferred from homology"/>
<gene>
    <name evidence="16" type="ORF">THIAE_01975</name>
</gene>
<dbReference type="AlphaFoldDB" id="W0DTX5"/>
<keyword evidence="9 16" id="KW-0675">Receptor</keyword>
<evidence type="ECO:0000256" key="7">
    <source>
        <dbReference type="ARBA" id="ARBA00023077"/>
    </source>
</evidence>
<dbReference type="Gene3D" id="2.40.170.20">
    <property type="entry name" value="TonB-dependent receptor, beta-barrel domain"/>
    <property type="match status" value="1"/>
</dbReference>
<reference evidence="16 17" key="1">
    <citation type="submission" date="2013-12" db="EMBL/GenBank/DDBJ databases">
        <authorList>
            <consortium name="DOE Joint Genome Institute"/>
            <person name="Kappler U."/>
            <person name="Huntemann M."/>
            <person name="Han J."/>
            <person name="Chen A."/>
            <person name="Kyrpides N."/>
            <person name="Mavromatis K."/>
            <person name="Markowitz V."/>
            <person name="Palaniappan K."/>
            <person name="Ivanova N."/>
            <person name="Schaumberg A."/>
            <person name="Pati A."/>
            <person name="Liolios K."/>
            <person name="Nordberg H.P."/>
            <person name="Cantor M.N."/>
            <person name="Hua S.X."/>
            <person name="Woyke T."/>
        </authorList>
    </citation>
    <scope>NUCLEOTIDE SEQUENCE [LARGE SCALE GENOMIC DNA]</scope>
    <source>
        <strain evidence="17">AL2</strain>
    </source>
</reference>
<evidence type="ECO:0000256" key="11">
    <source>
        <dbReference type="PROSITE-ProRule" id="PRU01360"/>
    </source>
</evidence>
<keyword evidence="4 11" id="KW-1134">Transmembrane beta strand</keyword>
<feature type="signal peptide" evidence="13">
    <location>
        <begin position="1"/>
        <end position="29"/>
    </location>
</feature>
<dbReference type="InterPro" id="IPR036942">
    <property type="entry name" value="Beta-barrel_TonB_sf"/>
</dbReference>
<accession>W0DTX5</accession>
<feature type="domain" description="TonB-dependent receptor-like beta-barrel" evidence="14">
    <location>
        <begin position="254"/>
        <end position="720"/>
    </location>
</feature>
<keyword evidence="5 11" id="KW-0812">Transmembrane</keyword>
<protein>
    <submittedName>
        <fullName evidence="16">TonB-denpendent receptor</fullName>
    </submittedName>
</protein>
<evidence type="ECO:0000259" key="14">
    <source>
        <dbReference type="Pfam" id="PF00593"/>
    </source>
</evidence>
<feature type="domain" description="TonB-dependent receptor plug" evidence="15">
    <location>
        <begin position="60"/>
        <end position="166"/>
    </location>
</feature>